<feature type="transmembrane region" description="Helical" evidence="8">
    <location>
        <begin position="749"/>
        <end position="767"/>
    </location>
</feature>
<evidence type="ECO:0000313" key="10">
    <source>
        <dbReference type="Proteomes" id="UP000650582"/>
    </source>
</evidence>
<reference evidence="9" key="1">
    <citation type="submission" date="2020-09" db="EMBL/GenBank/DDBJ databases">
        <title>Comparative genome analyses of four rice-infecting Rhizoctonia solani isolates reveal extensive enrichment of homogalacturonan modification genes.</title>
        <authorList>
            <person name="Lee D.-Y."/>
            <person name="Jeon J."/>
            <person name="Kim K.-T."/>
            <person name="Cheong K."/>
            <person name="Song H."/>
            <person name="Choi G."/>
            <person name="Ko J."/>
            <person name="Opiyo S.O."/>
            <person name="Zuo S."/>
            <person name="Madhav S."/>
            <person name="Lee Y.-H."/>
            <person name="Wang G.-L."/>
        </authorList>
    </citation>
    <scope>NUCLEOTIDE SEQUENCE</scope>
    <source>
        <strain evidence="9">AG1-IA YN-7</strain>
    </source>
</reference>
<keyword evidence="3 8" id="KW-0812">Transmembrane</keyword>
<dbReference type="PANTHER" id="PTHR31064:SF30">
    <property type="entry name" value="HIGH-AFFINITY POTASSIUM TRANSPORT PROTEIN-RELATED"/>
    <property type="match status" value="1"/>
</dbReference>
<keyword evidence="6 8" id="KW-0472">Membrane</keyword>
<comment type="subcellular location">
    <subcellularLocation>
        <location evidence="1">Membrane</location>
        <topology evidence="1">Multi-pass membrane protein</topology>
    </subcellularLocation>
</comment>
<evidence type="ECO:0000256" key="7">
    <source>
        <dbReference type="SAM" id="MobiDB-lite"/>
    </source>
</evidence>
<feature type="transmembrane region" description="Helical" evidence="8">
    <location>
        <begin position="889"/>
        <end position="908"/>
    </location>
</feature>
<feature type="transmembrane region" description="Helical" evidence="8">
    <location>
        <begin position="1000"/>
        <end position="1016"/>
    </location>
</feature>
<feature type="transmembrane region" description="Helical" evidence="8">
    <location>
        <begin position="675"/>
        <end position="698"/>
    </location>
</feature>
<feature type="compositionally biased region" description="Polar residues" evidence="7">
    <location>
        <begin position="1069"/>
        <end position="1083"/>
    </location>
</feature>
<feature type="transmembrane region" description="Helical" evidence="8">
    <location>
        <begin position="719"/>
        <end position="737"/>
    </location>
</feature>
<dbReference type="GO" id="GO:0005886">
    <property type="term" value="C:plasma membrane"/>
    <property type="evidence" value="ECO:0007669"/>
    <property type="project" value="TreeGrafter"/>
</dbReference>
<evidence type="ECO:0000256" key="3">
    <source>
        <dbReference type="ARBA" id="ARBA00022692"/>
    </source>
</evidence>
<feature type="region of interest" description="Disordered" evidence="7">
    <location>
        <begin position="1069"/>
        <end position="1105"/>
    </location>
</feature>
<organism evidence="9 10">
    <name type="scientific">Rhizoctonia solani</name>
    <dbReference type="NCBI Taxonomy" id="456999"/>
    <lineage>
        <taxon>Eukaryota</taxon>
        <taxon>Fungi</taxon>
        <taxon>Dikarya</taxon>
        <taxon>Basidiomycota</taxon>
        <taxon>Agaricomycotina</taxon>
        <taxon>Agaricomycetes</taxon>
        <taxon>Cantharellales</taxon>
        <taxon>Ceratobasidiaceae</taxon>
        <taxon>Rhizoctonia</taxon>
    </lineage>
</organism>
<dbReference type="Pfam" id="PF02386">
    <property type="entry name" value="TrkH"/>
    <property type="match status" value="1"/>
</dbReference>
<feature type="transmembrane region" description="Helical" evidence="8">
    <location>
        <begin position="46"/>
        <end position="67"/>
    </location>
</feature>
<dbReference type="InterPro" id="IPR003445">
    <property type="entry name" value="Cat_transpt"/>
</dbReference>
<feature type="compositionally biased region" description="Polar residues" evidence="7">
    <location>
        <begin position="269"/>
        <end position="296"/>
    </location>
</feature>
<keyword evidence="5" id="KW-0406">Ion transport</keyword>
<evidence type="ECO:0000313" key="9">
    <source>
        <dbReference type="EMBL" id="KAF8678775.1"/>
    </source>
</evidence>
<sequence length="1144" mass="125855">MAGGFRTTWKNFYKSLNFFRLHVLFFIFTPLISASILYAANGLYPISFIDALFNCVSAMTVTGLATIDLSQLTGFQQSILFVLMCIGNPVIISWFIVYTRRRFFRNKLSHIIAEELKRERQGGIIAAMRERTMSISRSLSRDHQAQVGGASPTDIHGKHCSRPGLLGRFANWAFPAASPGKSPSSTMSGAATPSSDRTKRKTGLAQRLRTDMIRRTEAEPQRVDPMGGIGGLMVDDIGGKGKGRELSGQQFPEKGDQFNHGGEVHHVITGSSGSQTRYGGDNSSNPSLHRTNSLRSTEAERMADDDTSLAQTLAMPSRHSNGTIPTPHRPEYDMAPNPANLSPPVTDELHLGPLMGSPSHIDDRDGILLHPDADRNMDIIEGDSEGLDRATSADRSHSRGRPTSEARDSDSRTRVSSSPVRFRPPPIRVNPSTIGEERLSPSQGREADLMSVSFSGHERHPSEAVTQREPGTGIGEFPRNQTIEFVNTPHVRGRATARRQSAGVNSERERARFRNFSLGGSSNAAPAGSDAEDTSSANIGVGTSSIGHGNYGRGRASSAARQRMGSVSTAYFPRTATGRSHGTTRMNPSAQLPSHQSGYGGFPMPHELIGQGIKRFFPRTMTITRTLTMGSGGGEPRQVPYITFDAVVGRNSQFHDLTQEEQEELGGVEYRALGALLWIVPVYHFGIQLFGFVVFAPYSSMSKWAPIFREQQHRYVPPTWFSAFQAVSAYTNTGMSLIDQSMVPFQTAYPMIIILFFMIVAGNTATFKARGKLSLNHPQFKSSLRFFIWLLSKVVGKRTHETLSFLLDHPRRCFIYLFPSHQTWFLLIVLVTMVLTDWISFMVLDIGNDVFESIPVGTRIALGLLQAGAVRAAGFASVSISALAPAVKVLYVTMMYVAVYPIALSVRATNVYEEQSLGIYLDGDEEEPNNPSNAYSWGSYLAWHARRQLSFGPSILQPFTFRAQLIILPTQLLDMWWLAVALWLLCIIERAEIMNPNSEHWFDIFTIIFELVSAYGTANYSFSGALKPLSKFIICLVMLRGRHRGLPHAIDRAVVLPWELMGRQGQNRSFNGLDTLGNRQSMTAEPGSFEGHSTSRAPTTAHGGVDLKHRGNTILSPVREVLTPVTSVTGTPRATFSALGSGGN</sequence>
<feature type="transmembrane region" description="Helical" evidence="8">
    <location>
        <begin position="856"/>
        <end position="877"/>
    </location>
</feature>
<keyword evidence="2" id="KW-0813">Transport</keyword>
<protein>
    <submittedName>
        <fullName evidence="9">TrkH protein</fullName>
    </submittedName>
</protein>
<feature type="compositionally biased region" description="Polar residues" evidence="7">
    <location>
        <begin position="181"/>
        <end position="195"/>
    </location>
</feature>
<feature type="transmembrane region" description="Helical" evidence="8">
    <location>
        <begin position="824"/>
        <end position="844"/>
    </location>
</feature>
<comment type="caution">
    <text evidence="9">The sequence shown here is derived from an EMBL/GenBank/DDBJ whole genome shotgun (WGS) entry which is preliminary data.</text>
</comment>
<feature type="compositionally biased region" description="Low complexity" evidence="7">
    <location>
        <begin position="553"/>
        <end position="566"/>
    </location>
</feature>
<dbReference type="AlphaFoldDB" id="A0A8H7LJP3"/>
<feature type="region of interest" description="Disordered" evidence="7">
    <location>
        <begin position="517"/>
        <end position="566"/>
    </location>
</feature>
<accession>A0A8H7LJP3</accession>
<dbReference type="GO" id="GO:1990573">
    <property type="term" value="P:potassium ion import across plasma membrane"/>
    <property type="evidence" value="ECO:0007669"/>
    <property type="project" value="TreeGrafter"/>
</dbReference>
<feature type="region of interest" description="Disordered" evidence="7">
    <location>
        <begin position="239"/>
        <end position="341"/>
    </location>
</feature>
<feature type="region of interest" description="Disordered" evidence="7">
    <location>
        <begin position="177"/>
        <end position="206"/>
    </location>
</feature>
<feature type="region of interest" description="Disordered" evidence="7">
    <location>
        <begin position="383"/>
        <end position="478"/>
    </location>
</feature>
<dbReference type="InterPro" id="IPR051143">
    <property type="entry name" value="TrkH_K-transport"/>
</dbReference>
<feature type="transmembrane region" description="Helical" evidence="8">
    <location>
        <begin position="966"/>
        <end position="988"/>
    </location>
</feature>
<feature type="compositionally biased region" description="Basic and acidic residues" evidence="7">
    <location>
        <begin position="253"/>
        <end position="266"/>
    </location>
</feature>
<evidence type="ECO:0000256" key="6">
    <source>
        <dbReference type="ARBA" id="ARBA00023136"/>
    </source>
</evidence>
<dbReference type="Proteomes" id="UP000650582">
    <property type="component" value="Unassembled WGS sequence"/>
</dbReference>
<feature type="transmembrane region" description="Helical" evidence="8">
    <location>
        <begin position="21"/>
        <end position="40"/>
    </location>
</feature>
<feature type="compositionally biased region" description="Basic and acidic residues" evidence="7">
    <location>
        <begin position="386"/>
        <end position="413"/>
    </location>
</feature>
<gene>
    <name evidence="9" type="ORF">RHS04_05157</name>
</gene>
<proteinExistence type="predicted"/>
<dbReference type="PANTHER" id="PTHR31064">
    <property type="entry name" value="POTASSIUM TRANSPORT PROTEIN DDB_G0292412-RELATED"/>
    <property type="match status" value="1"/>
</dbReference>
<feature type="transmembrane region" description="Helical" evidence="8">
    <location>
        <begin position="79"/>
        <end position="98"/>
    </location>
</feature>
<evidence type="ECO:0000256" key="8">
    <source>
        <dbReference type="SAM" id="Phobius"/>
    </source>
</evidence>
<feature type="compositionally biased region" description="Polar residues" evidence="7">
    <location>
        <begin position="534"/>
        <end position="547"/>
    </location>
</feature>
<dbReference type="EMBL" id="JACYCC010000038">
    <property type="protein sequence ID" value="KAF8678775.1"/>
    <property type="molecule type" value="Genomic_DNA"/>
</dbReference>
<evidence type="ECO:0000256" key="5">
    <source>
        <dbReference type="ARBA" id="ARBA00023065"/>
    </source>
</evidence>
<dbReference type="GO" id="GO:0140107">
    <property type="term" value="F:high-affinity potassium ion transmembrane transporter activity"/>
    <property type="evidence" value="ECO:0007669"/>
    <property type="project" value="TreeGrafter"/>
</dbReference>
<evidence type="ECO:0000256" key="1">
    <source>
        <dbReference type="ARBA" id="ARBA00004141"/>
    </source>
</evidence>
<dbReference type="GO" id="GO:0030007">
    <property type="term" value="P:intracellular potassium ion homeostasis"/>
    <property type="evidence" value="ECO:0007669"/>
    <property type="project" value="TreeGrafter"/>
</dbReference>
<evidence type="ECO:0000256" key="4">
    <source>
        <dbReference type="ARBA" id="ARBA00022989"/>
    </source>
</evidence>
<name>A0A8H7LJP3_9AGAM</name>
<keyword evidence="4 8" id="KW-1133">Transmembrane helix</keyword>
<evidence type="ECO:0000256" key="2">
    <source>
        <dbReference type="ARBA" id="ARBA00022448"/>
    </source>
</evidence>